<evidence type="ECO:0000256" key="1">
    <source>
        <dbReference type="SAM" id="MobiDB-lite"/>
    </source>
</evidence>
<evidence type="ECO:0000313" key="2">
    <source>
        <dbReference type="EMBL" id="CAB5220254.1"/>
    </source>
</evidence>
<gene>
    <name evidence="2" type="ORF">UFOVP238_8</name>
</gene>
<dbReference type="EMBL" id="LR798283">
    <property type="protein sequence ID" value="CAB5220254.1"/>
    <property type="molecule type" value="Genomic_DNA"/>
</dbReference>
<protein>
    <submittedName>
        <fullName evidence="2">Uncharacterized protein</fullName>
    </submittedName>
</protein>
<name>A0A6J7WVU2_9CAUD</name>
<accession>A0A6J7WVU2</accession>
<reference evidence="2" key="1">
    <citation type="submission" date="2020-05" db="EMBL/GenBank/DDBJ databases">
        <authorList>
            <person name="Chiriac C."/>
            <person name="Salcher M."/>
            <person name="Ghai R."/>
            <person name="Kavagutti S V."/>
        </authorList>
    </citation>
    <scope>NUCLEOTIDE SEQUENCE</scope>
</reference>
<organism evidence="2">
    <name type="scientific">uncultured Caudovirales phage</name>
    <dbReference type="NCBI Taxonomy" id="2100421"/>
    <lineage>
        <taxon>Viruses</taxon>
        <taxon>Duplodnaviria</taxon>
        <taxon>Heunggongvirae</taxon>
        <taxon>Uroviricota</taxon>
        <taxon>Caudoviricetes</taxon>
        <taxon>Peduoviridae</taxon>
        <taxon>Maltschvirus</taxon>
        <taxon>Maltschvirus maltsch</taxon>
    </lineage>
</organism>
<sequence>METEQTAEQPTLPEMEEFAPSDSPVTQEVIDALRASNENRIRTIQRTVGQTMDPIGIFLMTMIDHAFTDDARLQFLFDLETRISQSLDEFESQSPLLIAQQQVPSNGINDLF</sequence>
<proteinExistence type="predicted"/>
<feature type="region of interest" description="Disordered" evidence="1">
    <location>
        <begin position="1"/>
        <end position="23"/>
    </location>
</feature>